<dbReference type="Pfam" id="PF00465">
    <property type="entry name" value="Fe-ADH"/>
    <property type="match status" value="1"/>
</dbReference>
<accession>A0A7W8HD29</accession>
<organism evidence="5 6">
    <name type="scientific">Catenibacillus scindens</name>
    <dbReference type="NCBI Taxonomy" id="673271"/>
    <lineage>
        <taxon>Bacteria</taxon>
        <taxon>Bacillati</taxon>
        <taxon>Bacillota</taxon>
        <taxon>Clostridia</taxon>
        <taxon>Lachnospirales</taxon>
        <taxon>Lachnospiraceae</taxon>
        <taxon>Catenibacillus</taxon>
    </lineage>
</organism>
<dbReference type="Pfam" id="PF25137">
    <property type="entry name" value="ADH_Fe_C"/>
    <property type="match status" value="1"/>
</dbReference>
<keyword evidence="6" id="KW-1185">Reference proteome</keyword>
<dbReference type="Gene3D" id="1.20.1090.10">
    <property type="entry name" value="Dehydroquinate synthase-like - alpha domain"/>
    <property type="match status" value="1"/>
</dbReference>
<gene>
    <name evidence="5" type="ORF">HNP82_003260</name>
</gene>
<evidence type="ECO:0000256" key="1">
    <source>
        <dbReference type="ARBA" id="ARBA00007358"/>
    </source>
</evidence>
<dbReference type="GO" id="GO:0004022">
    <property type="term" value="F:alcohol dehydrogenase (NAD+) activity"/>
    <property type="evidence" value="ECO:0007669"/>
    <property type="project" value="UniProtKB-ARBA"/>
</dbReference>
<comment type="caution">
    <text evidence="5">The sequence shown here is derived from an EMBL/GenBank/DDBJ whole genome shotgun (WGS) entry which is preliminary data.</text>
</comment>
<comment type="similarity">
    <text evidence="1">Belongs to the iron-containing alcohol dehydrogenase family.</text>
</comment>
<dbReference type="EMBL" id="JACHFW010000019">
    <property type="protein sequence ID" value="MBB5266104.1"/>
    <property type="molecule type" value="Genomic_DNA"/>
</dbReference>
<dbReference type="SUPFAM" id="SSF56796">
    <property type="entry name" value="Dehydroquinate synthase-like"/>
    <property type="match status" value="1"/>
</dbReference>
<evidence type="ECO:0000259" key="4">
    <source>
        <dbReference type="Pfam" id="PF25137"/>
    </source>
</evidence>
<dbReference type="InterPro" id="IPR056798">
    <property type="entry name" value="ADH_Fe_C"/>
</dbReference>
<reference evidence="5 6" key="1">
    <citation type="submission" date="2020-08" db="EMBL/GenBank/DDBJ databases">
        <title>Genomic Encyclopedia of Type Strains, Phase IV (KMG-IV): sequencing the most valuable type-strain genomes for metagenomic binning, comparative biology and taxonomic classification.</title>
        <authorList>
            <person name="Goeker M."/>
        </authorList>
    </citation>
    <scope>NUCLEOTIDE SEQUENCE [LARGE SCALE GENOMIC DNA]</scope>
    <source>
        <strain evidence="5 6">DSM 106146</strain>
    </source>
</reference>
<feature type="domain" description="Fe-containing alcohol dehydrogenase-like C-terminal" evidence="4">
    <location>
        <begin position="184"/>
        <end position="382"/>
    </location>
</feature>
<dbReference type="Proteomes" id="UP000543642">
    <property type="component" value="Unassembled WGS sequence"/>
</dbReference>
<protein>
    <submittedName>
        <fullName evidence="5">Alcohol dehydrogenase class IV</fullName>
    </submittedName>
</protein>
<evidence type="ECO:0000256" key="2">
    <source>
        <dbReference type="ARBA" id="ARBA00023002"/>
    </source>
</evidence>
<dbReference type="InterPro" id="IPR001670">
    <property type="entry name" value="ADH_Fe/GldA"/>
</dbReference>
<keyword evidence="2" id="KW-0560">Oxidoreductase</keyword>
<evidence type="ECO:0000313" key="6">
    <source>
        <dbReference type="Proteomes" id="UP000543642"/>
    </source>
</evidence>
<dbReference type="CDD" id="cd08194">
    <property type="entry name" value="Fe-ADH-like"/>
    <property type="match status" value="1"/>
</dbReference>
<proteinExistence type="inferred from homology"/>
<dbReference type="Gene3D" id="3.40.50.1970">
    <property type="match status" value="1"/>
</dbReference>
<name>A0A7W8HD29_9FIRM</name>
<dbReference type="FunFam" id="3.40.50.1970:FF:000003">
    <property type="entry name" value="Alcohol dehydrogenase, iron-containing"/>
    <property type="match status" value="1"/>
</dbReference>
<evidence type="ECO:0000259" key="3">
    <source>
        <dbReference type="Pfam" id="PF00465"/>
    </source>
</evidence>
<dbReference type="PANTHER" id="PTHR11496:SF102">
    <property type="entry name" value="ALCOHOL DEHYDROGENASE 4"/>
    <property type="match status" value="1"/>
</dbReference>
<feature type="domain" description="Alcohol dehydrogenase iron-type/glycerol dehydrogenase GldA" evidence="3">
    <location>
        <begin position="7"/>
        <end position="172"/>
    </location>
</feature>
<dbReference type="InterPro" id="IPR039697">
    <property type="entry name" value="Alcohol_dehydrogenase_Fe"/>
</dbReference>
<sequence length="385" mass="40911">MAHFAIPSHIFIGNTALAEAMPYIKEWGGRAFIVTGKHVGKSPMMQQLKKALEGAQIPYYVFDGITGEPTDAMIETGLALYKKTGCQFVIGIGGGSPLDSAKAIAAMAVGDGKIADYNGKEMTGKTPGIVAIPTTSGTGSEATRFTIITDQDKDIKMLLKGDCLVPDIAVVNSDFTIDMPKSVTAATGLDALTHAVEAYTSKKASPLTDILAVDAVTKIMKYLPAVYANGYDAAAREEMSIAALEGGICINNSSVTLVHGMSRPIGALFHVPHGLSNAMLLKECLGFAMDGAWERFGALGRAIGAATDKDCDETAAKALLKEIEKLCQICEVPTLRDYGIEEDAFYPVIEKMAEDAVASGSPANTRKTVTKEDCMELYRKIYDGT</sequence>
<dbReference type="RefSeq" id="WP_183776378.1">
    <property type="nucleotide sequence ID" value="NZ_CAWVEG010000150.1"/>
</dbReference>
<dbReference type="AlphaFoldDB" id="A0A7W8HD29"/>
<dbReference type="PANTHER" id="PTHR11496">
    <property type="entry name" value="ALCOHOL DEHYDROGENASE"/>
    <property type="match status" value="1"/>
</dbReference>
<evidence type="ECO:0000313" key="5">
    <source>
        <dbReference type="EMBL" id="MBB5266104.1"/>
    </source>
</evidence>
<dbReference type="GO" id="GO:0046872">
    <property type="term" value="F:metal ion binding"/>
    <property type="evidence" value="ECO:0007669"/>
    <property type="project" value="InterPro"/>
</dbReference>
<dbReference type="FunFam" id="1.20.1090.10:FF:000001">
    <property type="entry name" value="Aldehyde-alcohol dehydrogenase"/>
    <property type="match status" value="1"/>
</dbReference>